<dbReference type="AlphaFoldDB" id="A0A7W9UYB3"/>
<dbReference type="InterPro" id="IPR008538">
    <property type="entry name" value="Uma2"/>
</dbReference>
<dbReference type="Gene3D" id="3.90.1570.10">
    <property type="entry name" value="tt1808, chain A"/>
    <property type="match status" value="1"/>
</dbReference>
<name>A0A7W9UYB3_9ACTN</name>
<protein>
    <submittedName>
        <fullName evidence="2">Uma2 family endonuclease</fullName>
    </submittedName>
</protein>
<proteinExistence type="predicted"/>
<keyword evidence="2" id="KW-0378">Hydrolase</keyword>
<dbReference type="RefSeq" id="WP_246494368.1">
    <property type="nucleotide sequence ID" value="NZ_JACHJL010000003.1"/>
</dbReference>
<keyword evidence="3" id="KW-1185">Reference proteome</keyword>
<sequence>MGALMMSVAPQPEWPRPPVGGYTADDLDRLPNLPPHTELIDGSLVFVSPQTKFHMRVMRLLEHCFLLTAPPDLEVCREMTVRLGPRDRPEPDVLVVRAEADTGLNQTSYEPEDVILAVEVVSADSEARDRESKPLKYAAAGIPHFWRVEEARGLPVVYVYELEPARRSYAVTGIYHERLKVAVPFPVELDLTAIDPRRRIEDRPENDA</sequence>
<organism evidence="2 3">
    <name type="scientific">Streptomyces zagrosensis</name>
    <dbReference type="NCBI Taxonomy" id="1042984"/>
    <lineage>
        <taxon>Bacteria</taxon>
        <taxon>Bacillati</taxon>
        <taxon>Actinomycetota</taxon>
        <taxon>Actinomycetes</taxon>
        <taxon>Kitasatosporales</taxon>
        <taxon>Streptomycetaceae</taxon>
        <taxon>Streptomyces</taxon>
    </lineage>
</organism>
<dbReference type="Proteomes" id="UP000588098">
    <property type="component" value="Unassembled WGS sequence"/>
</dbReference>
<dbReference type="PANTHER" id="PTHR35400">
    <property type="entry name" value="SLR1083 PROTEIN"/>
    <property type="match status" value="1"/>
</dbReference>
<dbReference type="EMBL" id="JACHJL010000003">
    <property type="protein sequence ID" value="MBB5934634.1"/>
    <property type="molecule type" value="Genomic_DNA"/>
</dbReference>
<feature type="domain" description="Putative restriction endonuclease" evidence="1">
    <location>
        <begin position="25"/>
        <end position="191"/>
    </location>
</feature>
<dbReference type="Pfam" id="PF05685">
    <property type="entry name" value="Uma2"/>
    <property type="match status" value="1"/>
</dbReference>
<comment type="caution">
    <text evidence="2">The sequence shown here is derived from an EMBL/GenBank/DDBJ whole genome shotgun (WGS) entry which is preliminary data.</text>
</comment>
<dbReference type="InterPro" id="IPR011335">
    <property type="entry name" value="Restrct_endonuc-II-like"/>
</dbReference>
<keyword evidence="2" id="KW-0540">Nuclease</keyword>
<reference evidence="2 3" key="1">
    <citation type="submission" date="2020-08" db="EMBL/GenBank/DDBJ databases">
        <title>Genomic Encyclopedia of Type Strains, Phase III (KMG-III): the genomes of soil and plant-associated and newly described type strains.</title>
        <authorList>
            <person name="Whitman W."/>
        </authorList>
    </citation>
    <scope>NUCLEOTIDE SEQUENCE [LARGE SCALE GENOMIC DNA]</scope>
    <source>
        <strain evidence="2 3">CECT 8305</strain>
    </source>
</reference>
<evidence type="ECO:0000313" key="2">
    <source>
        <dbReference type="EMBL" id="MBB5934634.1"/>
    </source>
</evidence>
<keyword evidence="2" id="KW-0255">Endonuclease</keyword>
<dbReference type="CDD" id="cd06260">
    <property type="entry name" value="DUF820-like"/>
    <property type="match status" value="1"/>
</dbReference>
<evidence type="ECO:0000313" key="3">
    <source>
        <dbReference type="Proteomes" id="UP000588098"/>
    </source>
</evidence>
<evidence type="ECO:0000259" key="1">
    <source>
        <dbReference type="Pfam" id="PF05685"/>
    </source>
</evidence>
<dbReference type="GO" id="GO:0004519">
    <property type="term" value="F:endonuclease activity"/>
    <property type="evidence" value="ECO:0007669"/>
    <property type="project" value="UniProtKB-KW"/>
</dbReference>
<accession>A0A7W9UYB3</accession>
<dbReference type="InterPro" id="IPR012296">
    <property type="entry name" value="Nuclease_put_TT1808"/>
</dbReference>
<gene>
    <name evidence="2" type="ORF">FHS42_001681</name>
</gene>
<dbReference type="PANTHER" id="PTHR35400:SF3">
    <property type="entry name" value="SLL1072 PROTEIN"/>
    <property type="match status" value="1"/>
</dbReference>
<dbReference type="SUPFAM" id="SSF52980">
    <property type="entry name" value="Restriction endonuclease-like"/>
    <property type="match status" value="1"/>
</dbReference>